<protein>
    <submittedName>
        <fullName evidence="3">Putative methionyl aminopeptidase</fullName>
        <ecNumber evidence="3">3.4.11.18</ecNumber>
    </submittedName>
</protein>
<evidence type="ECO:0000256" key="1">
    <source>
        <dbReference type="ARBA" id="ARBA00022801"/>
    </source>
</evidence>
<keyword evidence="3" id="KW-0645">Protease</keyword>
<dbReference type="EC" id="3.4.11.18" evidence="3"/>
<feature type="compositionally biased region" description="Polar residues" evidence="2">
    <location>
        <begin position="8"/>
        <end position="20"/>
    </location>
</feature>
<dbReference type="AlphaFoldDB" id="A0A396JV09"/>
<accession>A0A396JV09</accession>
<evidence type="ECO:0000256" key="2">
    <source>
        <dbReference type="SAM" id="MobiDB-lite"/>
    </source>
</evidence>
<comment type="caution">
    <text evidence="3">The sequence shown here is derived from an EMBL/GenBank/DDBJ whole genome shotgun (WGS) entry which is preliminary data.</text>
</comment>
<feature type="compositionally biased region" description="Basic and acidic residues" evidence="2">
    <location>
        <begin position="91"/>
        <end position="102"/>
    </location>
</feature>
<dbReference type="PANTHER" id="PTHR45777:SF2">
    <property type="entry name" value="METHIONINE AMINOPEPTIDASE 2"/>
    <property type="match status" value="1"/>
</dbReference>
<dbReference type="GO" id="GO:0004239">
    <property type="term" value="F:initiator methionyl aminopeptidase activity"/>
    <property type="evidence" value="ECO:0007669"/>
    <property type="project" value="UniProtKB-EC"/>
</dbReference>
<dbReference type="Proteomes" id="UP000265566">
    <property type="component" value="Chromosome 1"/>
</dbReference>
<proteinExistence type="predicted"/>
<keyword evidence="3" id="KW-0031">Aminopeptidase</keyword>
<dbReference type="EMBL" id="PSQE01000001">
    <property type="protein sequence ID" value="RHN82150.1"/>
    <property type="molecule type" value="Genomic_DNA"/>
</dbReference>
<organism evidence="3">
    <name type="scientific">Medicago truncatula</name>
    <name type="common">Barrel medic</name>
    <name type="synonym">Medicago tribuloides</name>
    <dbReference type="NCBI Taxonomy" id="3880"/>
    <lineage>
        <taxon>Eukaryota</taxon>
        <taxon>Viridiplantae</taxon>
        <taxon>Streptophyta</taxon>
        <taxon>Embryophyta</taxon>
        <taxon>Tracheophyta</taxon>
        <taxon>Spermatophyta</taxon>
        <taxon>Magnoliopsida</taxon>
        <taxon>eudicotyledons</taxon>
        <taxon>Gunneridae</taxon>
        <taxon>Pentapetalae</taxon>
        <taxon>rosids</taxon>
        <taxon>fabids</taxon>
        <taxon>Fabales</taxon>
        <taxon>Fabaceae</taxon>
        <taxon>Papilionoideae</taxon>
        <taxon>50 kb inversion clade</taxon>
        <taxon>NPAAA clade</taxon>
        <taxon>Hologalegina</taxon>
        <taxon>IRL clade</taxon>
        <taxon>Trifolieae</taxon>
        <taxon>Medicago</taxon>
    </lineage>
</organism>
<sequence length="102" mass="11508">MAEENSHSEILSQENGTQEVPPTLVEEGVAKLSLSPENEEKEDETKEVSKKKKKKTKSKKKKGPIEQTDPPSIPVLDLYPSGDFPEGEIQQYKDDLQRIRNS</sequence>
<dbReference type="PANTHER" id="PTHR45777">
    <property type="entry name" value="METHIONINE AMINOPEPTIDASE 2"/>
    <property type="match status" value="1"/>
</dbReference>
<evidence type="ECO:0000313" key="3">
    <source>
        <dbReference type="EMBL" id="RHN82150.1"/>
    </source>
</evidence>
<keyword evidence="1 3" id="KW-0378">Hydrolase</keyword>
<dbReference type="InterPro" id="IPR050247">
    <property type="entry name" value="Met_Aminopeptidase_Type2"/>
</dbReference>
<gene>
    <name evidence="3" type="ORF">MtrunA17_Chr1g0206741</name>
</gene>
<name>A0A396JV09_MEDTR</name>
<feature type="compositionally biased region" description="Basic residues" evidence="2">
    <location>
        <begin position="49"/>
        <end position="62"/>
    </location>
</feature>
<feature type="region of interest" description="Disordered" evidence="2">
    <location>
        <begin position="1"/>
        <end position="102"/>
    </location>
</feature>
<dbReference type="Gramene" id="rna6276">
    <property type="protein sequence ID" value="RHN82150.1"/>
    <property type="gene ID" value="gene6276"/>
</dbReference>
<reference evidence="3" key="1">
    <citation type="journal article" date="2018" name="Nat. Plants">
        <title>Whole-genome landscape of Medicago truncatula symbiotic genes.</title>
        <authorList>
            <person name="Pecrix Y."/>
            <person name="Gamas P."/>
            <person name="Carrere S."/>
        </authorList>
    </citation>
    <scope>NUCLEOTIDE SEQUENCE</scope>
    <source>
        <tissue evidence="3">Leaves</tissue>
    </source>
</reference>